<dbReference type="AlphaFoldDB" id="A0AAD7SWB1"/>
<comment type="caution">
    <text evidence="3">The sequence shown here is derived from an EMBL/GenBank/DDBJ whole genome shotgun (WGS) entry which is preliminary data.</text>
</comment>
<feature type="compositionally biased region" description="Polar residues" evidence="1">
    <location>
        <begin position="79"/>
        <end position="88"/>
    </location>
</feature>
<evidence type="ECO:0000313" key="3">
    <source>
        <dbReference type="EMBL" id="KAJ8409443.1"/>
    </source>
</evidence>
<keyword evidence="2" id="KW-1133">Transmembrane helix</keyword>
<gene>
    <name evidence="3" type="ORF">AAFF_G00228440</name>
</gene>
<protein>
    <submittedName>
        <fullName evidence="3">Uncharacterized protein</fullName>
    </submittedName>
</protein>
<feature type="transmembrane region" description="Helical" evidence="2">
    <location>
        <begin position="20"/>
        <end position="43"/>
    </location>
</feature>
<evidence type="ECO:0000256" key="1">
    <source>
        <dbReference type="SAM" id="MobiDB-lite"/>
    </source>
</evidence>
<name>A0AAD7SWB1_9TELE</name>
<proteinExistence type="predicted"/>
<reference evidence="3" key="1">
    <citation type="journal article" date="2023" name="Science">
        <title>Genome structures resolve the early diversification of teleost fishes.</title>
        <authorList>
            <person name="Parey E."/>
            <person name="Louis A."/>
            <person name="Montfort J."/>
            <person name="Bouchez O."/>
            <person name="Roques C."/>
            <person name="Iampietro C."/>
            <person name="Lluch J."/>
            <person name="Castinel A."/>
            <person name="Donnadieu C."/>
            <person name="Desvignes T."/>
            <person name="Floi Bucao C."/>
            <person name="Jouanno E."/>
            <person name="Wen M."/>
            <person name="Mejri S."/>
            <person name="Dirks R."/>
            <person name="Jansen H."/>
            <person name="Henkel C."/>
            <person name="Chen W.J."/>
            <person name="Zahm M."/>
            <person name="Cabau C."/>
            <person name="Klopp C."/>
            <person name="Thompson A.W."/>
            <person name="Robinson-Rechavi M."/>
            <person name="Braasch I."/>
            <person name="Lecointre G."/>
            <person name="Bobe J."/>
            <person name="Postlethwait J.H."/>
            <person name="Berthelot C."/>
            <person name="Roest Crollius H."/>
            <person name="Guiguen Y."/>
        </authorList>
    </citation>
    <scope>NUCLEOTIDE SEQUENCE</scope>
    <source>
        <strain evidence="3">NC1722</strain>
    </source>
</reference>
<keyword evidence="2" id="KW-0812">Transmembrane</keyword>
<dbReference type="EMBL" id="JAINUG010000030">
    <property type="protein sequence ID" value="KAJ8409443.1"/>
    <property type="molecule type" value="Genomic_DNA"/>
</dbReference>
<organism evidence="3 4">
    <name type="scientific">Aldrovandia affinis</name>
    <dbReference type="NCBI Taxonomy" id="143900"/>
    <lineage>
        <taxon>Eukaryota</taxon>
        <taxon>Metazoa</taxon>
        <taxon>Chordata</taxon>
        <taxon>Craniata</taxon>
        <taxon>Vertebrata</taxon>
        <taxon>Euteleostomi</taxon>
        <taxon>Actinopterygii</taxon>
        <taxon>Neopterygii</taxon>
        <taxon>Teleostei</taxon>
        <taxon>Notacanthiformes</taxon>
        <taxon>Halosauridae</taxon>
        <taxon>Aldrovandia</taxon>
    </lineage>
</organism>
<feature type="region of interest" description="Disordered" evidence="1">
    <location>
        <begin position="68"/>
        <end position="88"/>
    </location>
</feature>
<keyword evidence="4" id="KW-1185">Reference proteome</keyword>
<keyword evidence="2" id="KW-0472">Membrane</keyword>
<accession>A0AAD7SWB1</accession>
<evidence type="ECO:0000313" key="4">
    <source>
        <dbReference type="Proteomes" id="UP001221898"/>
    </source>
</evidence>
<evidence type="ECO:0000256" key="2">
    <source>
        <dbReference type="SAM" id="Phobius"/>
    </source>
</evidence>
<sequence length="88" mass="9567">MGPQGPTRTLSLLQSTREALSVFTTAVAYLTFWATCLLYALPLKTPITSAPMMQLWAELPQRWLDPSTPGTCHRPLQSPAISTGHNGA</sequence>
<dbReference type="Proteomes" id="UP001221898">
    <property type="component" value="Unassembled WGS sequence"/>
</dbReference>